<protein>
    <submittedName>
        <fullName evidence="6">Chorismate-binding protein</fullName>
    </submittedName>
</protein>
<accession>A0AAJ6FKK0</accession>
<keyword evidence="3" id="KW-0460">Magnesium</keyword>
<evidence type="ECO:0000313" key="6">
    <source>
        <dbReference type="EMBL" id="WGS67292.1"/>
    </source>
</evidence>
<evidence type="ECO:0000256" key="1">
    <source>
        <dbReference type="ARBA" id="ARBA00001946"/>
    </source>
</evidence>
<dbReference type="RefSeq" id="WP_280956191.1">
    <property type="nucleotide sequence ID" value="NZ_CP092146.1"/>
</dbReference>
<evidence type="ECO:0000256" key="3">
    <source>
        <dbReference type="ARBA" id="ARBA00022842"/>
    </source>
</evidence>
<dbReference type="PRINTS" id="PR00095">
    <property type="entry name" value="ANTSNTHASEI"/>
</dbReference>
<evidence type="ECO:0000256" key="2">
    <source>
        <dbReference type="ARBA" id="ARBA00022723"/>
    </source>
</evidence>
<dbReference type="InterPro" id="IPR015890">
    <property type="entry name" value="Chorismate_C"/>
</dbReference>
<keyword evidence="4" id="KW-0456">Lyase</keyword>
<evidence type="ECO:0000256" key="4">
    <source>
        <dbReference type="ARBA" id="ARBA00023239"/>
    </source>
</evidence>
<dbReference type="Gene3D" id="3.60.120.10">
    <property type="entry name" value="Anthranilate synthase"/>
    <property type="match status" value="1"/>
</dbReference>
<dbReference type="Pfam" id="PF00425">
    <property type="entry name" value="Chorismate_bind"/>
    <property type="match status" value="1"/>
</dbReference>
<dbReference type="PANTHER" id="PTHR11236">
    <property type="entry name" value="AMINOBENZOATE/ANTHRANILATE SYNTHASE"/>
    <property type="match status" value="1"/>
</dbReference>
<sequence>MIFHKFKKILFFKKINFYSFIKYFINKNYFLLEQKNVLFIFNFLVNIKNNFFVKINNLNILSNNIFFYLKKKFFNNKKKFRFIFSFFDFINFNFFEKNKYSNLNYFFIPKLFFFLKNKNKKIIIFSIIKKKIEFLSYSKKINNIILKIKNYTFNIINYKKKNINNFFIKKKFFFKNVCKIKKNIKNGNLTQCVISNQVFIKNYFKNLNINLSKYNLFLNLKNIKIELHSPEFLIRSEYNKNYTKPIAGTTDKNHILLMILKNKKEISEHLMLLDLSLNDLFKNNIKNFFLKRLIFCEYHKNLIHIVSELFFISKKIKKINIIKNMFPAGTLSGSPKKSCIKLINILEKKNRNLYGGIFYFINKNHLESSILIRIKIFFKNNILIESGAGIIEKSVNYLEWLETIIKKQILLK</sequence>
<dbReference type="InterPro" id="IPR019999">
    <property type="entry name" value="Anth_synth_I-like"/>
</dbReference>
<keyword evidence="2" id="KW-0479">Metal-binding</keyword>
<dbReference type="PANTHER" id="PTHR11236:SF48">
    <property type="entry name" value="ISOCHORISMATE SYNTHASE MENF"/>
    <property type="match status" value="1"/>
</dbReference>
<proteinExistence type="predicted"/>
<feature type="domain" description="Chorismate-utilising enzyme C-terminal" evidence="5">
    <location>
        <begin position="172"/>
        <end position="406"/>
    </location>
</feature>
<dbReference type="GO" id="GO:0016829">
    <property type="term" value="F:lyase activity"/>
    <property type="evidence" value="ECO:0007669"/>
    <property type="project" value="UniProtKB-KW"/>
</dbReference>
<reference evidence="6" key="1">
    <citation type="submission" date="2022-02" db="EMBL/GenBank/DDBJ databases">
        <title>Long-read sequencing of the primary endosymbionts of Cacopsylla melanoneura.</title>
        <authorList>
            <person name="Dittmer J."/>
            <person name="Corretto E."/>
            <person name="Stauffer C."/>
            <person name="Schuler H."/>
        </authorList>
    </citation>
    <scope>NUCLEOTIDE SEQUENCE</scope>
    <source>
        <strain evidence="6">Cmel4</strain>
    </source>
</reference>
<dbReference type="EMBL" id="CP092148">
    <property type="protein sequence ID" value="WGS67292.1"/>
    <property type="molecule type" value="Genomic_DNA"/>
</dbReference>
<evidence type="ECO:0000259" key="5">
    <source>
        <dbReference type="Pfam" id="PF00425"/>
    </source>
</evidence>
<comment type="cofactor">
    <cofactor evidence="1">
        <name>Mg(2+)</name>
        <dbReference type="ChEBI" id="CHEBI:18420"/>
    </cofactor>
</comment>
<dbReference type="GO" id="GO:0000162">
    <property type="term" value="P:L-tryptophan biosynthetic process"/>
    <property type="evidence" value="ECO:0007669"/>
    <property type="project" value="TreeGrafter"/>
</dbReference>
<dbReference type="SUPFAM" id="SSF56322">
    <property type="entry name" value="ADC synthase"/>
    <property type="match status" value="1"/>
</dbReference>
<dbReference type="GO" id="GO:0046872">
    <property type="term" value="F:metal ion binding"/>
    <property type="evidence" value="ECO:0007669"/>
    <property type="project" value="UniProtKB-KW"/>
</dbReference>
<gene>
    <name evidence="6" type="ORF">MEJ65_00240</name>
</gene>
<dbReference type="AlphaFoldDB" id="A0AAJ6FKK0"/>
<evidence type="ECO:0000313" key="7">
    <source>
        <dbReference type="Proteomes" id="UP001237869"/>
    </source>
</evidence>
<dbReference type="InterPro" id="IPR005801">
    <property type="entry name" value="ADC_synthase"/>
</dbReference>
<name>A0AAJ6FKK0_CARRU</name>
<dbReference type="Proteomes" id="UP001237869">
    <property type="component" value="Chromosome"/>
</dbReference>
<organism evidence="6 7">
    <name type="scientific">Carsonella ruddii</name>
    <dbReference type="NCBI Taxonomy" id="114186"/>
    <lineage>
        <taxon>Bacteria</taxon>
        <taxon>Pseudomonadati</taxon>
        <taxon>Pseudomonadota</taxon>
        <taxon>Gammaproteobacteria</taxon>
        <taxon>Oceanospirillales</taxon>
        <taxon>Halomonadaceae</taxon>
        <taxon>Zymobacter group</taxon>
        <taxon>Candidatus Carsonella</taxon>
    </lineage>
</organism>